<dbReference type="Proteomes" id="UP000053732">
    <property type="component" value="Unassembled WGS sequence"/>
</dbReference>
<accession>A0A0G4P0B2</accession>
<organism evidence="1 2">
    <name type="scientific">Penicillium camemberti (strain FM 013)</name>
    <dbReference type="NCBI Taxonomy" id="1429867"/>
    <lineage>
        <taxon>Eukaryota</taxon>
        <taxon>Fungi</taxon>
        <taxon>Dikarya</taxon>
        <taxon>Ascomycota</taxon>
        <taxon>Pezizomycotina</taxon>
        <taxon>Eurotiomycetes</taxon>
        <taxon>Eurotiomycetidae</taxon>
        <taxon>Eurotiales</taxon>
        <taxon>Aspergillaceae</taxon>
        <taxon>Penicillium</taxon>
    </lineage>
</organism>
<name>A0A0G4P0B2_PENC3</name>
<protein>
    <submittedName>
        <fullName evidence="1">Str. FM013</fullName>
    </submittedName>
</protein>
<proteinExistence type="predicted"/>
<evidence type="ECO:0000313" key="1">
    <source>
        <dbReference type="EMBL" id="CRL19714.1"/>
    </source>
</evidence>
<evidence type="ECO:0000313" key="2">
    <source>
        <dbReference type="Proteomes" id="UP000053732"/>
    </source>
</evidence>
<gene>
    <name evidence="1" type="ORF">PCAMFM013_S003g000505</name>
</gene>
<dbReference type="AlphaFoldDB" id="A0A0G4P0B2"/>
<dbReference type="STRING" id="1429867.A0A0G4P0B2"/>
<keyword evidence="2" id="KW-1185">Reference proteome</keyword>
<dbReference type="EMBL" id="HG793136">
    <property type="protein sequence ID" value="CRL19714.1"/>
    <property type="molecule type" value="Genomic_DNA"/>
</dbReference>
<sequence>MQSILDICASAVSPSCTPPCETPMMNTLAGLPVELLLSITDFLPPTEKKKLPVLRRLERDLPKYFVCYVCHILHKYHGPEFFGLYDGGYDQENCPLRCLPKWKKGELSLRLRDQDPLWFHAYRRFFFIHLQLAMRRFYYGENFGISTEALSYTQVCTYPGPPSCPEITSLFSTDAQICPKTPGLCLRIQQMMFVHSRAPTLLLSRRDAGWMGAPPEIMFICIHISHKRHARLLDNVVKAYLNGMNALSSTYTCKICTAECRIEVCEYGSDLALVLTTWINLGAGLTPDDPQWIVHSCDWVYNRVTLDPNHRKDSSRLCFENVSPRSLEALRSCNLSYLKDQRFKQVMYEIYGDTRVWYLPPKGSWGNYLFMS</sequence>
<reference evidence="1 2" key="1">
    <citation type="journal article" date="2014" name="Nat. Commun.">
        <title>Multiple recent horizontal transfers of a large genomic region in cheese making fungi.</title>
        <authorList>
            <person name="Cheeseman K."/>
            <person name="Ropars J."/>
            <person name="Renault P."/>
            <person name="Dupont J."/>
            <person name="Gouzy J."/>
            <person name="Branca A."/>
            <person name="Abraham A.L."/>
            <person name="Ceppi M."/>
            <person name="Conseiller E."/>
            <person name="Debuchy R."/>
            <person name="Malagnac F."/>
            <person name="Goarin A."/>
            <person name="Silar P."/>
            <person name="Lacoste S."/>
            <person name="Sallet E."/>
            <person name="Bensimon A."/>
            <person name="Giraud T."/>
            <person name="Brygoo Y."/>
        </authorList>
    </citation>
    <scope>NUCLEOTIDE SEQUENCE [LARGE SCALE GENOMIC DNA]</scope>
    <source>
        <strain evidence="2">FM 013</strain>
    </source>
</reference>